<name>A0A131YFI1_RHIAP</name>
<feature type="region of interest" description="Disordered" evidence="7">
    <location>
        <begin position="383"/>
        <end position="429"/>
    </location>
</feature>
<dbReference type="GO" id="GO:0005637">
    <property type="term" value="C:nuclear inner membrane"/>
    <property type="evidence" value="ECO:0007669"/>
    <property type="project" value="UniProtKB-SubCell"/>
</dbReference>
<evidence type="ECO:0000259" key="9">
    <source>
        <dbReference type="Pfam" id="PF09779"/>
    </source>
</evidence>
<evidence type="ECO:0000256" key="3">
    <source>
        <dbReference type="ARBA" id="ARBA00022692"/>
    </source>
</evidence>
<evidence type="ECO:0000313" key="10">
    <source>
        <dbReference type="EMBL" id="JAP76681.1"/>
    </source>
</evidence>
<keyword evidence="4 8" id="KW-1133">Transmembrane helix</keyword>
<feature type="transmembrane region" description="Helical" evidence="8">
    <location>
        <begin position="264"/>
        <end position="286"/>
    </location>
</feature>
<keyword evidence="5 8" id="KW-0472">Membrane</keyword>
<dbReference type="GO" id="GO:0005521">
    <property type="term" value="F:lamin binding"/>
    <property type="evidence" value="ECO:0007669"/>
    <property type="project" value="TreeGrafter"/>
</dbReference>
<dbReference type="InterPro" id="IPR018617">
    <property type="entry name" value="Ima1_N"/>
</dbReference>
<dbReference type="PANTHER" id="PTHR28646:SF1">
    <property type="entry name" value="TRANSMEMBRANE PROTEIN 201"/>
    <property type="match status" value="1"/>
</dbReference>
<feature type="transmembrane region" description="Helical" evidence="8">
    <location>
        <begin position="194"/>
        <end position="216"/>
    </location>
</feature>
<feature type="transmembrane region" description="Helical" evidence="8">
    <location>
        <begin position="292"/>
        <end position="312"/>
    </location>
</feature>
<reference evidence="10" key="1">
    <citation type="journal article" date="2016" name="Ticks Tick Borne Dis.">
        <title>De novo assembly and annotation of the salivary gland transcriptome of Rhipicephalus appendiculatus male and female ticks during blood feeding.</title>
        <authorList>
            <person name="de Castro M.H."/>
            <person name="de Klerk D."/>
            <person name="Pienaar R."/>
            <person name="Latif A.A."/>
            <person name="Rees D.J."/>
            <person name="Mans B.J."/>
        </authorList>
    </citation>
    <scope>NUCLEOTIDE SEQUENCE</scope>
    <source>
        <tissue evidence="10">Salivary glands</tissue>
    </source>
</reference>
<dbReference type="AlphaFoldDB" id="A0A131YFI1"/>
<evidence type="ECO:0000256" key="6">
    <source>
        <dbReference type="ARBA" id="ARBA00023242"/>
    </source>
</evidence>
<comment type="subcellular location">
    <subcellularLocation>
        <location evidence="1">Nucleus inner membrane</location>
        <topology evidence="1">Multi-pass membrane protein</topology>
    </subcellularLocation>
</comment>
<evidence type="ECO:0000256" key="8">
    <source>
        <dbReference type="SAM" id="Phobius"/>
    </source>
</evidence>
<dbReference type="PANTHER" id="PTHR28646">
    <property type="entry name" value="TRANSMEMBRANE PROTEIN 201"/>
    <property type="match status" value="1"/>
</dbReference>
<evidence type="ECO:0000256" key="2">
    <source>
        <dbReference type="ARBA" id="ARBA00007600"/>
    </source>
</evidence>
<comment type="similarity">
    <text evidence="2">Belongs to the TMEM201 family.</text>
</comment>
<sequence>MILPVLAGAVLCVPVLLYSYRKIRPLFSVKVNCWFCGLQTVVPYGNINCWDCPSCEQYNGFKADGDYNKPIPAQFDEALNFTASSCQSDSSPSALKLKPDNQLCSVCNYHQVIKVRLLANFTPTEESCFETEVEQYRQHLEEVYALCQSCEAQVKRTLTLQDSLLRPRLVGHTLPGHWRVLARYCLPWKQRLRLALSIAASTMSVSASTMLLLASLEGNDMLTHYRAKLGLASFVGNVPSSQLLQPAGFVLAGGSVLFAGRRRLGITALLLCFCWLLMLSCSYTAMENWLGYGIVAWCQLVFSTSAVVLGAFHTVNLLKNYLHGGALRKLVNARGSSLSSSPCTSSAESLSSSTYLPNWEASQCNGQSQFGFGDNHSSCSRQTKTTASDLSDRMTDVHISPESERSWTSSTWSKPTSLQEISQEPASTSCTNLANGFGDNRRPSSLLWPARLQFQQGSPWMTGGMWAMGGTRTPSNTNVLWGVRQSFGLLTPPPSLAGSAKHSSSGSIASAAGHKQKKAEWCFFKQRDAFFSSSPDDTPIPEMRTPTPAGTRQTKTLFSGHRSLPGLQRIDDAATLRHRGRVSRETASSPVLNTPGRAYAKSSVSETSLVTGKVSGCEAMPAASNVHLAKRPFSTLIWFCLVLSVVLNISLCVYFISSPREAAIRQ</sequence>
<dbReference type="GO" id="GO:0030473">
    <property type="term" value="P:nuclear migration along microtubule"/>
    <property type="evidence" value="ECO:0007669"/>
    <property type="project" value="TreeGrafter"/>
</dbReference>
<feature type="domain" description="Ima1 N-terminal" evidence="9">
    <location>
        <begin position="31"/>
        <end position="154"/>
    </location>
</feature>
<evidence type="ECO:0000256" key="4">
    <source>
        <dbReference type="ARBA" id="ARBA00022989"/>
    </source>
</evidence>
<dbReference type="Pfam" id="PF09779">
    <property type="entry name" value="Ima1_N"/>
    <property type="match status" value="1"/>
</dbReference>
<keyword evidence="3 8" id="KW-0812">Transmembrane</keyword>
<keyword evidence="6" id="KW-0539">Nucleus</keyword>
<evidence type="ECO:0000256" key="7">
    <source>
        <dbReference type="SAM" id="MobiDB-lite"/>
    </source>
</evidence>
<feature type="region of interest" description="Disordered" evidence="7">
    <location>
        <begin position="534"/>
        <end position="553"/>
    </location>
</feature>
<feature type="transmembrane region" description="Helical" evidence="8">
    <location>
        <begin position="636"/>
        <end position="656"/>
    </location>
</feature>
<feature type="compositionally biased region" description="Polar residues" evidence="7">
    <location>
        <begin position="414"/>
        <end position="429"/>
    </location>
</feature>
<proteinExistence type="inferred from homology"/>
<dbReference type="InterPro" id="IPR040041">
    <property type="entry name" value="TMEM201"/>
</dbReference>
<feature type="compositionally biased region" description="Basic and acidic residues" evidence="7">
    <location>
        <begin position="390"/>
        <end position="405"/>
    </location>
</feature>
<dbReference type="EMBL" id="GEDV01011876">
    <property type="protein sequence ID" value="JAP76681.1"/>
    <property type="molecule type" value="Transcribed_RNA"/>
</dbReference>
<evidence type="ECO:0000256" key="1">
    <source>
        <dbReference type="ARBA" id="ARBA00004473"/>
    </source>
</evidence>
<organism evidence="10">
    <name type="scientific">Rhipicephalus appendiculatus</name>
    <name type="common">Brown ear tick</name>
    <dbReference type="NCBI Taxonomy" id="34631"/>
    <lineage>
        <taxon>Eukaryota</taxon>
        <taxon>Metazoa</taxon>
        <taxon>Ecdysozoa</taxon>
        <taxon>Arthropoda</taxon>
        <taxon>Chelicerata</taxon>
        <taxon>Arachnida</taxon>
        <taxon>Acari</taxon>
        <taxon>Parasitiformes</taxon>
        <taxon>Ixodida</taxon>
        <taxon>Ixodoidea</taxon>
        <taxon>Ixodidae</taxon>
        <taxon>Rhipicephalinae</taxon>
        <taxon>Rhipicephalus</taxon>
        <taxon>Rhipicephalus</taxon>
    </lineage>
</organism>
<evidence type="ECO:0000256" key="5">
    <source>
        <dbReference type="ARBA" id="ARBA00023136"/>
    </source>
</evidence>
<protein>
    <recommendedName>
        <fullName evidence="9">Ima1 N-terminal domain-containing protein</fullName>
    </recommendedName>
</protein>
<dbReference type="GO" id="GO:0051015">
    <property type="term" value="F:actin filament binding"/>
    <property type="evidence" value="ECO:0007669"/>
    <property type="project" value="TreeGrafter"/>
</dbReference>
<accession>A0A131YFI1</accession>